<dbReference type="Pfam" id="PF05848">
    <property type="entry name" value="CtsR"/>
    <property type="match status" value="1"/>
</dbReference>
<evidence type="ECO:0000259" key="1">
    <source>
        <dbReference type="Pfam" id="PF05848"/>
    </source>
</evidence>
<dbReference type="PATRIC" id="fig|525903.6.peg.1406"/>
<dbReference type="STRING" id="525903.Taci_1405"/>
<dbReference type="EnsemblBacteria" id="ACZ19636">
    <property type="protein sequence ID" value="ACZ19636"/>
    <property type="gene ID" value="Taci_1405"/>
</dbReference>
<dbReference type="Gene3D" id="1.10.1200.150">
    <property type="entry name" value="Transcriptional regulator CtsR, C-terminal domain"/>
    <property type="match status" value="1"/>
</dbReference>
<dbReference type="EMBL" id="CP001818">
    <property type="protein sequence ID" value="ACZ19636.1"/>
    <property type="molecule type" value="Genomic_DNA"/>
</dbReference>
<dbReference type="RefSeq" id="WP_012870147.1">
    <property type="nucleotide sequence ID" value="NC_013522.1"/>
</dbReference>
<gene>
    <name evidence="3" type="ordered locus">Taci_1405</name>
</gene>
<dbReference type="InterPro" id="IPR040465">
    <property type="entry name" value="CtsR_N"/>
</dbReference>
<dbReference type="eggNOG" id="COG4463">
    <property type="taxonomic scope" value="Bacteria"/>
</dbReference>
<organism evidence="3 4">
    <name type="scientific">Thermanaerovibrio acidaminovorans (strain ATCC 49978 / DSM 6589 / Su883)</name>
    <name type="common">Selenomonas acidaminovorans</name>
    <dbReference type="NCBI Taxonomy" id="525903"/>
    <lineage>
        <taxon>Bacteria</taxon>
        <taxon>Thermotogati</taxon>
        <taxon>Synergistota</taxon>
        <taxon>Synergistia</taxon>
        <taxon>Synergistales</taxon>
        <taxon>Synergistaceae</taxon>
        <taxon>Thermanaerovibrio</taxon>
    </lineage>
</organism>
<feature type="domain" description="CtsR C-terminal dimerization" evidence="2">
    <location>
        <begin position="78"/>
        <end position="153"/>
    </location>
</feature>
<dbReference type="Pfam" id="PF17727">
    <property type="entry name" value="CtsR_C"/>
    <property type="match status" value="1"/>
</dbReference>
<dbReference type="KEGG" id="tai:Taci_1405"/>
<dbReference type="HOGENOM" id="CLU_118139_0_0_0"/>
<accession>D1B6J5</accession>
<name>D1B6J5_THEAS</name>
<dbReference type="Proteomes" id="UP000002030">
    <property type="component" value="Chromosome"/>
</dbReference>
<evidence type="ECO:0000313" key="3">
    <source>
        <dbReference type="EMBL" id="ACZ19636.1"/>
    </source>
</evidence>
<sequence length="159" mass="18633">MSSLTKAIEEYITQLFNEAGSHQISLRRKELAERFGCVPSQINYVLRSRFAPEQGFVVESQRGGHGYIRIVRLRLRDPNERVEHLEKLIGRSITEQESKRLLSNLEKRGLITPRERLIIEVALRNQDEQFRNLFDVPVFRRDTMRADLLKRLITSLALM</sequence>
<dbReference type="Gene3D" id="3.30.56.130">
    <property type="entry name" value="Transcriptional regulator CtsR, winged HTH domain"/>
    <property type="match status" value="1"/>
</dbReference>
<dbReference type="InterPro" id="IPR041473">
    <property type="entry name" value="CtsR_C"/>
</dbReference>
<dbReference type="AlphaFoldDB" id="D1B6J5"/>
<dbReference type="OrthoDB" id="1680813at2"/>
<dbReference type="InterPro" id="IPR041908">
    <property type="entry name" value="CtsR_C_sf"/>
</dbReference>
<protein>
    <submittedName>
        <fullName evidence="3">Transcriptional repressor, CtsR</fullName>
    </submittedName>
</protein>
<evidence type="ECO:0000313" key="4">
    <source>
        <dbReference type="Proteomes" id="UP000002030"/>
    </source>
</evidence>
<reference evidence="3 4" key="1">
    <citation type="journal article" date="2009" name="Stand. Genomic Sci.">
        <title>Complete genome sequence of Thermanaerovibrio acidaminovorans type strain (Su883).</title>
        <authorList>
            <person name="Chovatia M."/>
            <person name="Sikorski J."/>
            <person name="Schroder M."/>
            <person name="Lapidus A."/>
            <person name="Nolan M."/>
            <person name="Tice H."/>
            <person name="Glavina Del Rio T."/>
            <person name="Copeland A."/>
            <person name="Cheng J.F."/>
            <person name="Lucas S."/>
            <person name="Chen F."/>
            <person name="Bruce D."/>
            <person name="Goodwin L."/>
            <person name="Pitluck S."/>
            <person name="Ivanova N."/>
            <person name="Mavromatis K."/>
            <person name="Ovchinnikova G."/>
            <person name="Pati A."/>
            <person name="Chen A."/>
            <person name="Palaniappan K."/>
            <person name="Land M."/>
            <person name="Hauser L."/>
            <person name="Chang Y.J."/>
            <person name="Jeffries C.D."/>
            <person name="Chain P."/>
            <person name="Saunders E."/>
            <person name="Detter J.C."/>
            <person name="Brettin T."/>
            <person name="Rohde M."/>
            <person name="Goker M."/>
            <person name="Spring S."/>
            <person name="Bristow J."/>
            <person name="Markowitz V."/>
            <person name="Hugenholtz P."/>
            <person name="Kyrpides N.C."/>
            <person name="Klenk H.P."/>
            <person name="Eisen J.A."/>
        </authorList>
    </citation>
    <scope>NUCLEOTIDE SEQUENCE [LARGE SCALE GENOMIC DNA]</scope>
    <source>
        <strain evidence="4">ATCC 49978 / DSM 6589 / Su883</strain>
    </source>
</reference>
<dbReference type="InterPro" id="IPR041902">
    <property type="entry name" value="CtsR_N_sf"/>
</dbReference>
<evidence type="ECO:0000259" key="2">
    <source>
        <dbReference type="Pfam" id="PF17727"/>
    </source>
</evidence>
<feature type="domain" description="CtsR N-terminal HTH" evidence="1">
    <location>
        <begin position="3"/>
        <end position="73"/>
    </location>
</feature>
<keyword evidence="4" id="KW-1185">Reference proteome</keyword>
<proteinExistence type="predicted"/>